<dbReference type="GeneID" id="102808614"/>
<dbReference type="SUPFAM" id="SSF52335">
    <property type="entry name" value="Methylglyoxal synthase-like"/>
    <property type="match status" value="1"/>
</dbReference>
<sequence length="213" mass="23145">MSSSETHDTTADTRKMLAVKAFNHTAEYDGAISNYFRKEYSQGVSQLPLRYGMNPHQKPAQLYTTLPQLPVKVLNGSPGFINLCDAFNSWQLVRELKTALNLPAAASFKHVSPAGAAVGVDLNEDQAKLCMVDDMLPQLTPLASAYARARGADRMSSFGDFVALSDQCDVPTAKIISREVSDGVIAPGYDDEALQILSKKKGGNYCVLKVGWL</sequence>
<dbReference type="InterPro" id="IPR002695">
    <property type="entry name" value="PurH-like"/>
</dbReference>
<keyword evidence="1" id="KW-1185">Reference proteome</keyword>
<evidence type="ECO:0000313" key="1">
    <source>
        <dbReference type="Proteomes" id="UP000694865"/>
    </source>
</evidence>
<dbReference type="SMART" id="SM00798">
    <property type="entry name" value="AICARFT_IMPCHas"/>
    <property type="match status" value="1"/>
</dbReference>
<dbReference type="PANTHER" id="PTHR11692">
    <property type="entry name" value="BIFUNCTIONAL PURINE BIOSYNTHESIS PROTEIN PURH"/>
    <property type="match status" value="1"/>
</dbReference>
<dbReference type="Gene3D" id="3.40.50.1380">
    <property type="entry name" value="Methylglyoxal synthase-like domain"/>
    <property type="match status" value="1"/>
</dbReference>
<organism evidence="1 2">
    <name type="scientific">Saccoglossus kowalevskii</name>
    <name type="common">Acorn worm</name>
    <dbReference type="NCBI Taxonomy" id="10224"/>
    <lineage>
        <taxon>Eukaryota</taxon>
        <taxon>Metazoa</taxon>
        <taxon>Hemichordata</taxon>
        <taxon>Enteropneusta</taxon>
        <taxon>Harrimaniidae</taxon>
        <taxon>Saccoglossus</taxon>
    </lineage>
</organism>
<evidence type="ECO:0000313" key="2">
    <source>
        <dbReference type="RefSeq" id="XP_006819527.1"/>
    </source>
</evidence>
<accession>A0ABM0MHN6</accession>
<dbReference type="InterPro" id="IPR024051">
    <property type="entry name" value="AICAR_Tfase_dup_dom_sf"/>
</dbReference>
<dbReference type="InterPro" id="IPR036914">
    <property type="entry name" value="MGS-like_dom_sf"/>
</dbReference>
<proteinExistence type="predicted"/>
<dbReference type="Pfam" id="PF01808">
    <property type="entry name" value="AICARFT_IMPCHas"/>
    <property type="match status" value="1"/>
</dbReference>
<protein>
    <submittedName>
        <fullName evidence="2">Bifunctional purine biosynthesis protein PURH-like</fullName>
    </submittedName>
</protein>
<name>A0ABM0MHN6_SACKO</name>
<dbReference type="PANTHER" id="PTHR11692:SF0">
    <property type="entry name" value="BIFUNCTIONAL PURINE BIOSYNTHESIS PROTEIN ATIC"/>
    <property type="match status" value="1"/>
</dbReference>
<dbReference type="InterPro" id="IPR016193">
    <property type="entry name" value="Cytidine_deaminase-like"/>
</dbReference>
<dbReference type="SUPFAM" id="SSF53927">
    <property type="entry name" value="Cytidine deaminase-like"/>
    <property type="match status" value="1"/>
</dbReference>
<reference evidence="2" key="1">
    <citation type="submission" date="2025-08" db="UniProtKB">
        <authorList>
            <consortium name="RefSeq"/>
        </authorList>
    </citation>
    <scope>IDENTIFICATION</scope>
    <source>
        <tissue evidence="2">Testes</tissue>
    </source>
</reference>
<dbReference type="RefSeq" id="XP_006819527.1">
    <property type="nucleotide sequence ID" value="XM_006819464.1"/>
</dbReference>
<dbReference type="Proteomes" id="UP000694865">
    <property type="component" value="Unplaced"/>
</dbReference>
<gene>
    <name evidence="2" type="primary">LOC102808614</name>
</gene>
<dbReference type="Gene3D" id="3.40.140.20">
    <property type="match status" value="1"/>
</dbReference>